<dbReference type="AlphaFoldDB" id="A0AAQ4NMM6"/>
<dbReference type="KEGG" id="gat:120822992"/>
<dbReference type="PANTHER" id="PTHR15317:SF1">
    <property type="entry name" value="T-CELL SURFACE PROTEIN TACTILE"/>
    <property type="match status" value="1"/>
</dbReference>
<feature type="region of interest" description="Disordered" evidence="1">
    <location>
        <begin position="232"/>
        <end position="276"/>
    </location>
</feature>
<dbReference type="InterPro" id="IPR036179">
    <property type="entry name" value="Ig-like_dom_sf"/>
</dbReference>
<feature type="domain" description="Ig-like" evidence="3">
    <location>
        <begin position="45"/>
        <end position="138"/>
    </location>
</feature>
<name>A0AAQ4NMM6_GASAC</name>
<feature type="region of interest" description="Disordered" evidence="1">
    <location>
        <begin position="292"/>
        <end position="311"/>
    </location>
</feature>
<dbReference type="InterPro" id="IPR013783">
    <property type="entry name" value="Ig-like_fold"/>
</dbReference>
<organism evidence="4 5">
    <name type="scientific">Gasterosteus aculeatus aculeatus</name>
    <name type="common">three-spined stickleback</name>
    <dbReference type="NCBI Taxonomy" id="481459"/>
    <lineage>
        <taxon>Eukaryota</taxon>
        <taxon>Metazoa</taxon>
        <taxon>Chordata</taxon>
        <taxon>Craniata</taxon>
        <taxon>Vertebrata</taxon>
        <taxon>Euteleostomi</taxon>
        <taxon>Actinopterygii</taxon>
        <taxon>Neopterygii</taxon>
        <taxon>Teleostei</taxon>
        <taxon>Neoteleostei</taxon>
        <taxon>Acanthomorphata</taxon>
        <taxon>Eupercaria</taxon>
        <taxon>Perciformes</taxon>
        <taxon>Cottioidei</taxon>
        <taxon>Gasterosteales</taxon>
        <taxon>Gasterosteidae</taxon>
        <taxon>Gasterosteus</taxon>
    </lineage>
</organism>
<feature type="region of interest" description="Disordered" evidence="1">
    <location>
        <begin position="348"/>
        <end position="375"/>
    </location>
</feature>
<dbReference type="PROSITE" id="PS50835">
    <property type="entry name" value="IG_LIKE"/>
    <property type="match status" value="1"/>
</dbReference>
<sequence>MSLGRSDMVGVALGTAFSLLLLASITQGYKDFKIFHHEKIEAVLGQNVTLPCTVKSSSTVVIVNIEWRKKQHEDTKLAVYTPGHGLHLFWPNITLQIENNSMGSHLQLYGVTTQDSGIYICYITSFPHGSYWRETVLEIEDDVDITCDEDSAVEVHAGENVTIKCQLFPDAKYKWTKNKALVSDSDSLELWFVADAHAGVYALTVNIGNKTVHKEFVITVLTATTSTRTDLETVTSQSNSTEEGWMESAAGGLTTSPTTARSNTDPGVTQAVKTSTDVKDVTAAEDVTSFTNSTHEGVTASPATHNHPYVLNNSTDQELHTTHNFTTFALPDRNLSTTLSHSDEVFGSTHETKNESVEDGRGPAPTLNTGSTTGVVENEGTGGAKSHLMLLVIIVPVLVLIAAVGFLYFRQKQNERFNLPPPFKPPPPPVKYTAARPREVSTHPFATSRCNSVTQV</sequence>
<evidence type="ECO:0000256" key="1">
    <source>
        <dbReference type="SAM" id="MobiDB-lite"/>
    </source>
</evidence>
<dbReference type="SMART" id="SM00409">
    <property type="entry name" value="IG"/>
    <property type="match status" value="2"/>
</dbReference>
<dbReference type="GO" id="GO:0006954">
    <property type="term" value="P:inflammatory response"/>
    <property type="evidence" value="ECO:0007669"/>
    <property type="project" value="TreeGrafter"/>
</dbReference>
<dbReference type="GeneTree" id="ENSGT00530000066564"/>
<feature type="transmembrane region" description="Helical" evidence="2">
    <location>
        <begin position="388"/>
        <end position="409"/>
    </location>
</feature>
<evidence type="ECO:0000259" key="3">
    <source>
        <dbReference type="PROSITE" id="PS50835"/>
    </source>
</evidence>
<dbReference type="InterPro" id="IPR003598">
    <property type="entry name" value="Ig_sub2"/>
</dbReference>
<dbReference type="InterPro" id="IPR007110">
    <property type="entry name" value="Ig-like_dom"/>
</dbReference>
<dbReference type="GeneID" id="120822992"/>
<feature type="compositionally biased region" description="Polar residues" evidence="1">
    <location>
        <begin position="253"/>
        <end position="275"/>
    </location>
</feature>
<dbReference type="Pfam" id="PF07686">
    <property type="entry name" value="V-set"/>
    <property type="match status" value="1"/>
</dbReference>
<dbReference type="InterPro" id="IPR013106">
    <property type="entry name" value="Ig_V-set"/>
</dbReference>
<keyword evidence="2" id="KW-0472">Membrane</keyword>
<dbReference type="Ensembl" id="ENSGACT00000034046.1">
    <property type="protein sequence ID" value="ENSGACP00000027839.1"/>
    <property type="gene ID" value="ENSGACG00000034813.1"/>
</dbReference>
<accession>A0AAQ4NMM6</accession>
<feature type="compositionally biased region" description="Polar residues" evidence="1">
    <location>
        <begin position="292"/>
        <end position="304"/>
    </location>
</feature>
<dbReference type="PANTHER" id="PTHR15317">
    <property type="entry name" value="T-CELL SURFACE PROTEIN TACTILE"/>
    <property type="match status" value="1"/>
</dbReference>
<dbReference type="Gene3D" id="2.60.40.10">
    <property type="entry name" value="Immunoglobulins"/>
    <property type="match status" value="2"/>
</dbReference>
<reference evidence="4" key="3">
    <citation type="submission" date="2025-09" db="UniProtKB">
        <authorList>
            <consortium name="Ensembl"/>
        </authorList>
    </citation>
    <scope>IDENTIFICATION</scope>
</reference>
<dbReference type="SUPFAM" id="SSF48726">
    <property type="entry name" value="Immunoglobulin"/>
    <property type="match status" value="2"/>
</dbReference>
<keyword evidence="5" id="KW-1185">Reference proteome</keyword>
<keyword evidence="2" id="KW-0812">Transmembrane</keyword>
<dbReference type="Proteomes" id="UP000007635">
    <property type="component" value="Chromosome VII"/>
</dbReference>
<reference evidence="4" key="2">
    <citation type="submission" date="2025-08" db="UniProtKB">
        <authorList>
            <consortium name="Ensembl"/>
        </authorList>
    </citation>
    <scope>IDENTIFICATION</scope>
</reference>
<keyword evidence="2" id="KW-1133">Transmembrane helix</keyword>
<feature type="compositionally biased region" description="Polar residues" evidence="1">
    <location>
        <begin position="232"/>
        <end position="242"/>
    </location>
</feature>
<evidence type="ECO:0000256" key="2">
    <source>
        <dbReference type="SAM" id="Phobius"/>
    </source>
</evidence>
<evidence type="ECO:0000313" key="4">
    <source>
        <dbReference type="Ensembl" id="ENSGACP00000027839.1"/>
    </source>
</evidence>
<evidence type="ECO:0000313" key="5">
    <source>
        <dbReference type="Proteomes" id="UP000007635"/>
    </source>
</evidence>
<reference evidence="4 5" key="1">
    <citation type="journal article" date="2021" name="G3 (Bethesda)">
        <title>Improved contiguity of the threespine stickleback genome using long-read sequencing.</title>
        <authorList>
            <person name="Nath S."/>
            <person name="Shaw D.E."/>
            <person name="White M.A."/>
        </authorList>
    </citation>
    <scope>NUCLEOTIDE SEQUENCE [LARGE SCALE GENOMIC DNA]</scope>
    <source>
        <strain evidence="4 5">Lake Benthic</strain>
    </source>
</reference>
<proteinExistence type="predicted"/>
<dbReference type="SMART" id="SM00408">
    <property type="entry name" value="IGc2"/>
    <property type="match status" value="2"/>
</dbReference>
<dbReference type="InterPro" id="IPR003599">
    <property type="entry name" value="Ig_sub"/>
</dbReference>
<protein>
    <recommendedName>
        <fullName evidence="3">Ig-like domain-containing protein</fullName>
    </recommendedName>
</protein>
<dbReference type="GO" id="GO:0007160">
    <property type="term" value="P:cell-matrix adhesion"/>
    <property type="evidence" value="ECO:0007669"/>
    <property type="project" value="TreeGrafter"/>
</dbReference>
<dbReference type="InterPro" id="IPR042381">
    <property type="entry name" value="CD96"/>
</dbReference>
<feature type="compositionally biased region" description="Basic and acidic residues" evidence="1">
    <location>
        <begin position="350"/>
        <end position="361"/>
    </location>
</feature>
<dbReference type="RefSeq" id="XP_040038957.1">
    <property type="nucleotide sequence ID" value="XM_040183023.1"/>
</dbReference>